<dbReference type="PANTHER" id="PTHR13060:SF0">
    <property type="entry name" value="PROTEIN ECDYSONELESS HOMOLOG"/>
    <property type="match status" value="1"/>
</dbReference>
<dbReference type="GO" id="GO:0005634">
    <property type="term" value="C:nucleus"/>
    <property type="evidence" value="ECO:0007669"/>
    <property type="project" value="TreeGrafter"/>
</dbReference>
<protein>
    <submittedName>
        <fullName evidence="1">Uncharacterized protein</fullName>
    </submittedName>
</protein>
<sequence>MRLLRQSDNNYSLGTEWLWQKHEKDNINEVFNAPEKTYLCFGIFLIDKLKLSEPDILDSIFKTVTHELDYWEKRYPWFDMTGFSLRRETMPDSTPYLYGYKCTQDNSSEESALIVGILHKLAQDFSPEIFMKVCDTDGDFIMSDCHEVVPEEFNYPIANNRLWVHEGKFKLIPTYFYPQRGLDWNEALEFLTKAYYKMVTEEKLMKKIDELYIKEFPKARLSNLQTLDVKISDKKILDIIKENPSSINFILKELKSSEGEDVSIPNTNYEESTKCTLLASRDSINLLLMFMEMHDLSKDKEKIKETSGELISTLLKRLLDDNTLLIEKVEDYELADTDDTDSLFEKSNFQKRLLDGPIDLPPGLIPEEKYLDIVKDFLTQDFRPPKNQDEDENSSDEDAKAADYLKSENTDIDEDYFFEYFLQNGLKLSPEKITELRQQFPKATAEEPISVRKDNVIDSLNDMINSIDLEDETTKDEIAMLESLWKDGLMQGRFEDMVRDIARNYE</sequence>
<accession>A0A9P6WDP7</accession>
<dbReference type="Pfam" id="PF07093">
    <property type="entry name" value="SGT1"/>
    <property type="match status" value="1"/>
</dbReference>
<proteinExistence type="predicted"/>
<dbReference type="PANTHER" id="PTHR13060">
    <property type="entry name" value="SGT1 PROTEIN HSGT1 SUPPRESSOR OF GCR2"/>
    <property type="match status" value="1"/>
</dbReference>
<dbReference type="AlphaFoldDB" id="A0A9P6WDP7"/>
<dbReference type="InterPro" id="IPR010770">
    <property type="entry name" value="Ecd"/>
</dbReference>
<dbReference type="EMBL" id="PUHR01000011">
    <property type="protein sequence ID" value="KAG0671518.1"/>
    <property type="molecule type" value="Genomic_DNA"/>
</dbReference>
<evidence type="ECO:0000313" key="2">
    <source>
        <dbReference type="Proteomes" id="UP000750334"/>
    </source>
</evidence>
<dbReference type="OrthoDB" id="27237at2759"/>
<keyword evidence="2" id="KW-1185">Reference proteome</keyword>
<reference evidence="1 2" key="1">
    <citation type="submission" date="2020-11" db="EMBL/GenBank/DDBJ databases">
        <title>Kefir isolates.</title>
        <authorList>
            <person name="Marcisauskas S."/>
            <person name="Kim Y."/>
            <person name="Blasche S."/>
        </authorList>
    </citation>
    <scope>NUCLEOTIDE SEQUENCE [LARGE SCALE GENOMIC DNA]</scope>
    <source>
        <strain evidence="1 2">OG2</strain>
    </source>
</reference>
<gene>
    <name evidence="1" type="ORF">C6P45_000350</name>
</gene>
<evidence type="ECO:0000313" key="1">
    <source>
        <dbReference type="EMBL" id="KAG0671518.1"/>
    </source>
</evidence>
<comment type="caution">
    <text evidence="1">The sequence shown here is derived from an EMBL/GenBank/DDBJ whole genome shotgun (WGS) entry which is preliminary data.</text>
</comment>
<organism evidence="1 2">
    <name type="scientific">Maudiozyma exigua</name>
    <name type="common">Yeast</name>
    <name type="synonym">Kazachstania exigua</name>
    <dbReference type="NCBI Taxonomy" id="34358"/>
    <lineage>
        <taxon>Eukaryota</taxon>
        <taxon>Fungi</taxon>
        <taxon>Dikarya</taxon>
        <taxon>Ascomycota</taxon>
        <taxon>Saccharomycotina</taxon>
        <taxon>Saccharomycetes</taxon>
        <taxon>Saccharomycetales</taxon>
        <taxon>Saccharomycetaceae</taxon>
        <taxon>Maudiozyma</taxon>
    </lineage>
</organism>
<name>A0A9P6WDP7_MAUEX</name>
<dbReference type="Proteomes" id="UP000750334">
    <property type="component" value="Unassembled WGS sequence"/>
</dbReference>